<dbReference type="AlphaFoldDB" id="A0A1Y1Y8P2"/>
<dbReference type="OrthoDB" id="3798984at2759"/>
<accession>A0A1Y1Y8P2</accession>
<sequence>MGDEQHLHRIVVIGATGQWSIAVVPEQFQHYSRSLYELIEDDIRGNQDETHIQLPKYLSCDTLVILITSINIRKPCVPPLDFDGLLRLSTSIWKYACSPRLFSRVAEARQDEIRPRDGLGKEAAGWTFIALVFGWERSFRSASRELVVEFGSSIEAIDGTLGYFPGVLRARVVKARLDLVKHTFDFIKENIEEYETTHALACGHIRGKLLLAGIDISLAEIPNAVTRGEDGNIDQENPRYRRPREMLDHLEVILLDTPVKGGRMEILPSSTRSSLTSASGRETSLSMNSSKGVRARSHRSPSSSSQVSIRGSISNFFAKRNSSDAQKRLIRCWETQDVESFEEVALDLRDRIARFEAENFCGLDISQFQRMRQGRLLLTPLSQQQLEA</sequence>
<keyword evidence="3" id="KW-1185">Reference proteome</keyword>
<evidence type="ECO:0000313" key="2">
    <source>
        <dbReference type="EMBL" id="ORX94106.1"/>
    </source>
</evidence>
<dbReference type="EMBL" id="MCFA01000318">
    <property type="protein sequence ID" value="ORX94106.1"/>
    <property type="molecule type" value="Genomic_DNA"/>
</dbReference>
<name>A0A1Y1Y8P2_9PLEO</name>
<organism evidence="2 3">
    <name type="scientific">Clohesyomyces aquaticus</name>
    <dbReference type="NCBI Taxonomy" id="1231657"/>
    <lineage>
        <taxon>Eukaryota</taxon>
        <taxon>Fungi</taxon>
        <taxon>Dikarya</taxon>
        <taxon>Ascomycota</taxon>
        <taxon>Pezizomycotina</taxon>
        <taxon>Dothideomycetes</taxon>
        <taxon>Pleosporomycetidae</taxon>
        <taxon>Pleosporales</taxon>
        <taxon>Lindgomycetaceae</taxon>
        <taxon>Clohesyomyces</taxon>
    </lineage>
</organism>
<feature type="compositionally biased region" description="Low complexity" evidence="1">
    <location>
        <begin position="269"/>
        <end position="279"/>
    </location>
</feature>
<feature type="region of interest" description="Disordered" evidence="1">
    <location>
        <begin position="266"/>
        <end position="307"/>
    </location>
</feature>
<feature type="compositionally biased region" description="Polar residues" evidence="1">
    <location>
        <begin position="280"/>
        <end position="291"/>
    </location>
</feature>
<comment type="caution">
    <text evidence="2">The sequence shown here is derived from an EMBL/GenBank/DDBJ whole genome shotgun (WGS) entry which is preliminary data.</text>
</comment>
<protein>
    <submittedName>
        <fullName evidence="2">Uncharacterized protein</fullName>
    </submittedName>
</protein>
<evidence type="ECO:0000256" key="1">
    <source>
        <dbReference type="SAM" id="MobiDB-lite"/>
    </source>
</evidence>
<reference evidence="2 3" key="1">
    <citation type="submission" date="2016-07" db="EMBL/GenBank/DDBJ databases">
        <title>Pervasive Adenine N6-methylation of Active Genes in Fungi.</title>
        <authorList>
            <consortium name="DOE Joint Genome Institute"/>
            <person name="Mondo S.J."/>
            <person name="Dannebaum R.O."/>
            <person name="Kuo R.C."/>
            <person name="Labutti K."/>
            <person name="Haridas S."/>
            <person name="Kuo A."/>
            <person name="Salamov A."/>
            <person name="Ahrendt S.R."/>
            <person name="Lipzen A."/>
            <person name="Sullivan W."/>
            <person name="Andreopoulos W.B."/>
            <person name="Clum A."/>
            <person name="Lindquist E."/>
            <person name="Daum C."/>
            <person name="Ramamoorthy G.K."/>
            <person name="Gryganskyi A."/>
            <person name="Culley D."/>
            <person name="Magnuson J.K."/>
            <person name="James T.Y."/>
            <person name="O'Malley M.A."/>
            <person name="Stajich J.E."/>
            <person name="Spatafora J.W."/>
            <person name="Visel A."/>
            <person name="Grigoriev I.V."/>
        </authorList>
    </citation>
    <scope>NUCLEOTIDE SEQUENCE [LARGE SCALE GENOMIC DNA]</scope>
    <source>
        <strain evidence="2 3">CBS 115471</strain>
    </source>
</reference>
<gene>
    <name evidence="2" type="ORF">BCR34DRAFT_608374</name>
</gene>
<dbReference type="Proteomes" id="UP000193144">
    <property type="component" value="Unassembled WGS sequence"/>
</dbReference>
<proteinExistence type="predicted"/>
<evidence type="ECO:0000313" key="3">
    <source>
        <dbReference type="Proteomes" id="UP000193144"/>
    </source>
</evidence>